<evidence type="ECO:0000313" key="1">
    <source>
        <dbReference type="EMBL" id="JAE07881.1"/>
    </source>
</evidence>
<reference evidence="1" key="1">
    <citation type="submission" date="2014-09" db="EMBL/GenBank/DDBJ databases">
        <authorList>
            <person name="Magalhaes I.L.F."/>
            <person name="Oliveira U."/>
            <person name="Santos F.R."/>
            <person name="Vidigal T.H.D.A."/>
            <person name="Brescovit A.D."/>
            <person name="Santos A.J."/>
        </authorList>
    </citation>
    <scope>NUCLEOTIDE SEQUENCE</scope>
    <source>
        <tissue evidence="1">Shoot tissue taken approximately 20 cm above the soil surface</tissue>
    </source>
</reference>
<accession>A0A0A9FCL3</accession>
<organism evidence="1">
    <name type="scientific">Arundo donax</name>
    <name type="common">Giant reed</name>
    <name type="synonym">Donax arundinaceus</name>
    <dbReference type="NCBI Taxonomy" id="35708"/>
    <lineage>
        <taxon>Eukaryota</taxon>
        <taxon>Viridiplantae</taxon>
        <taxon>Streptophyta</taxon>
        <taxon>Embryophyta</taxon>
        <taxon>Tracheophyta</taxon>
        <taxon>Spermatophyta</taxon>
        <taxon>Magnoliopsida</taxon>
        <taxon>Liliopsida</taxon>
        <taxon>Poales</taxon>
        <taxon>Poaceae</taxon>
        <taxon>PACMAD clade</taxon>
        <taxon>Arundinoideae</taxon>
        <taxon>Arundineae</taxon>
        <taxon>Arundo</taxon>
    </lineage>
</organism>
<dbReference type="EMBL" id="GBRH01190015">
    <property type="protein sequence ID" value="JAE07881.1"/>
    <property type="molecule type" value="Transcribed_RNA"/>
</dbReference>
<proteinExistence type="predicted"/>
<protein>
    <submittedName>
        <fullName evidence="1">Uncharacterized protein</fullName>
    </submittedName>
</protein>
<reference evidence="1" key="2">
    <citation type="journal article" date="2015" name="Data Brief">
        <title>Shoot transcriptome of the giant reed, Arundo donax.</title>
        <authorList>
            <person name="Barrero R.A."/>
            <person name="Guerrero F.D."/>
            <person name="Moolhuijzen P."/>
            <person name="Goolsby J.A."/>
            <person name="Tidwell J."/>
            <person name="Bellgard S.E."/>
            <person name="Bellgard M.I."/>
        </authorList>
    </citation>
    <scope>NUCLEOTIDE SEQUENCE</scope>
    <source>
        <tissue evidence="1">Shoot tissue taken approximately 20 cm above the soil surface</tissue>
    </source>
</reference>
<sequence>MYVLLQPMEE</sequence>
<name>A0A0A9FCL3_ARUDO</name>